<keyword evidence="3" id="KW-1185">Reference proteome</keyword>
<dbReference type="GeneID" id="64666670"/>
<dbReference type="AlphaFoldDB" id="A0AAD4DZ31"/>
<accession>A0AAD4DZ31</accession>
<gene>
    <name evidence="2" type="ORF">F5891DRAFT_585994</name>
</gene>
<reference evidence="2" key="1">
    <citation type="journal article" date="2020" name="New Phytol.">
        <title>Comparative genomics reveals dynamic genome evolution in host specialist ectomycorrhizal fungi.</title>
        <authorList>
            <person name="Lofgren L.A."/>
            <person name="Nguyen N.H."/>
            <person name="Vilgalys R."/>
            <person name="Ruytinx J."/>
            <person name="Liao H.L."/>
            <person name="Branco S."/>
            <person name="Kuo A."/>
            <person name="LaButti K."/>
            <person name="Lipzen A."/>
            <person name="Andreopoulos W."/>
            <person name="Pangilinan J."/>
            <person name="Riley R."/>
            <person name="Hundley H."/>
            <person name="Na H."/>
            <person name="Barry K."/>
            <person name="Grigoriev I.V."/>
            <person name="Stajich J.E."/>
            <person name="Kennedy P.G."/>
        </authorList>
    </citation>
    <scope>NUCLEOTIDE SEQUENCE</scope>
    <source>
        <strain evidence="2">FC203</strain>
    </source>
</reference>
<organism evidence="2 3">
    <name type="scientific">Suillus fuscotomentosus</name>
    <dbReference type="NCBI Taxonomy" id="1912939"/>
    <lineage>
        <taxon>Eukaryota</taxon>
        <taxon>Fungi</taxon>
        <taxon>Dikarya</taxon>
        <taxon>Basidiomycota</taxon>
        <taxon>Agaricomycotina</taxon>
        <taxon>Agaricomycetes</taxon>
        <taxon>Agaricomycetidae</taxon>
        <taxon>Boletales</taxon>
        <taxon>Suillineae</taxon>
        <taxon>Suillaceae</taxon>
        <taxon>Suillus</taxon>
    </lineage>
</organism>
<evidence type="ECO:0000256" key="1">
    <source>
        <dbReference type="SAM" id="MobiDB-lite"/>
    </source>
</evidence>
<dbReference type="RefSeq" id="XP_041222116.1">
    <property type="nucleotide sequence ID" value="XM_041372372.1"/>
</dbReference>
<evidence type="ECO:0000313" key="2">
    <source>
        <dbReference type="EMBL" id="KAG1896540.1"/>
    </source>
</evidence>
<dbReference type="EMBL" id="JABBWK010000054">
    <property type="protein sequence ID" value="KAG1896540.1"/>
    <property type="molecule type" value="Genomic_DNA"/>
</dbReference>
<feature type="region of interest" description="Disordered" evidence="1">
    <location>
        <begin position="62"/>
        <end position="81"/>
    </location>
</feature>
<proteinExistence type="predicted"/>
<dbReference type="Proteomes" id="UP001195769">
    <property type="component" value="Unassembled WGS sequence"/>
</dbReference>
<sequence length="81" mass="8884">MLIKSLPIVRRMIDLFVSVSILNTHADQVVAHSLQRREVSVSTLIRATAMLTLQVVAHRSQEEGAGASEVSDTLGFTRIDP</sequence>
<comment type="caution">
    <text evidence="2">The sequence shown here is derived from an EMBL/GenBank/DDBJ whole genome shotgun (WGS) entry which is preliminary data.</text>
</comment>
<protein>
    <submittedName>
        <fullName evidence="2">Uncharacterized protein</fullName>
    </submittedName>
</protein>
<name>A0AAD4DZ31_9AGAM</name>
<evidence type="ECO:0000313" key="3">
    <source>
        <dbReference type="Proteomes" id="UP001195769"/>
    </source>
</evidence>